<dbReference type="InterPro" id="IPR050963">
    <property type="entry name" value="Sirohydro_Cobaltochel/CbiX"/>
</dbReference>
<reference evidence="3 4" key="1">
    <citation type="submission" date="2018-01" db="EMBL/GenBank/DDBJ databases">
        <authorList>
            <person name="Fu G.-Y."/>
        </authorList>
    </citation>
    <scope>NUCLEOTIDE SEQUENCE [LARGE SCALE GENOMIC DNA]</scope>
    <source>
        <strain evidence="3 4">SY39</strain>
    </source>
</reference>
<evidence type="ECO:0000256" key="2">
    <source>
        <dbReference type="ARBA" id="ARBA00023239"/>
    </source>
</evidence>
<name>A0A2I6S447_9RHOO</name>
<dbReference type="GO" id="GO:0046872">
    <property type="term" value="F:metal ion binding"/>
    <property type="evidence" value="ECO:0007669"/>
    <property type="project" value="UniProtKB-KW"/>
</dbReference>
<dbReference type="InterPro" id="IPR002762">
    <property type="entry name" value="CbiX-like"/>
</dbReference>
<keyword evidence="4" id="KW-1185">Reference proteome</keyword>
<dbReference type="KEGG" id="atw:C0099_03180"/>
<sequence length="132" mass="14322">MSESAIVLFGHGARDPQWAEPMCRAREILRRAAPDTEVELAFLEFMQPGLVDTIDCLARGGARRITVVPMFLAQGGHVKKDLPDLLDAARERHPTCQIELVPAVGESDMVIAAMAEYALRSAGVLSAHRADG</sequence>
<dbReference type="PANTHER" id="PTHR33542">
    <property type="entry name" value="SIROHYDROCHLORIN FERROCHELATASE, CHLOROPLASTIC"/>
    <property type="match status" value="1"/>
</dbReference>
<dbReference type="SUPFAM" id="SSF53800">
    <property type="entry name" value="Chelatase"/>
    <property type="match status" value="1"/>
</dbReference>
<dbReference type="CDD" id="cd03416">
    <property type="entry name" value="CbiX_SirB_N"/>
    <property type="match status" value="1"/>
</dbReference>
<dbReference type="OrthoDB" id="9797895at2"/>
<proteinExistence type="predicted"/>
<gene>
    <name evidence="3" type="ORF">C0099_03180</name>
</gene>
<dbReference type="Gene3D" id="3.40.50.1400">
    <property type="match status" value="1"/>
</dbReference>
<dbReference type="RefSeq" id="WP_102246108.1">
    <property type="nucleotide sequence ID" value="NZ_CP025682.1"/>
</dbReference>
<dbReference type="GO" id="GO:0016829">
    <property type="term" value="F:lyase activity"/>
    <property type="evidence" value="ECO:0007669"/>
    <property type="project" value="UniProtKB-KW"/>
</dbReference>
<evidence type="ECO:0000313" key="4">
    <source>
        <dbReference type="Proteomes" id="UP000242205"/>
    </source>
</evidence>
<keyword evidence="2" id="KW-0456">Lyase</keyword>
<dbReference type="EMBL" id="CP025682">
    <property type="protein sequence ID" value="AUN94036.1"/>
    <property type="molecule type" value="Genomic_DNA"/>
</dbReference>
<dbReference type="Proteomes" id="UP000242205">
    <property type="component" value="Chromosome"/>
</dbReference>
<protein>
    <submittedName>
        <fullName evidence="3">Cobalamin biosynthesis protein CbiX</fullName>
    </submittedName>
</protein>
<dbReference type="Pfam" id="PF01903">
    <property type="entry name" value="CbiX"/>
    <property type="match status" value="1"/>
</dbReference>
<organism evidence="3 4">
    <name type="scientific">Pseudazoarcus pumilus</name>
    <dbReference type="NCBI Taxonomy" id="2067960"/>
    <lineage>
        <taxon>Bacteria</taxon>
        <taxon>Pseudomonadati</taxon>
        <taxon>Pseudomonadota</taxon>
        <taxon>Betaproteobacteria</taxon>
        <taxon>Rhodocyclales</taxon>
        <taxon>Zoogloeaceae</taxon>
        <taxon>Pseudazoarcus</taxon>
    </lineage>
</organism>
<dbReference type="AlphaFoldDB" id="A0A2I6S447"/>
<evidence type="ECO:0000313" key="3">
    <source>
        <dbReference type="EMBL" id="AUN94036.1"/>
    </source>
</evidence>
<evidence type="ECO:0000256" key="1">
    <source>
        <dbReference type="ARBA" id="ARBA00022723"/>
    </source>
</evidence>
<dbReference type="PANTHER" id="PTHR33542:SF3">
    <property type="entry name" value="SIROHYDROCHLORIN FERROCHELATASE, CHLOROPLASTIC"/>
    <property type="match status" value="1"/>
</dbReference>
<keyword evidence="1" id="KW-0479">Metal-binding</keyword>
<accession>A0A2I6S447</accession>